<dbReference type="GO" id="GO:0005525">
    <property type="term" value="F:GTP binding"/>
    <property type="evidence" value="ECO:0007669"/>
    <property type="project" value="UniProtKB-KW"/>
</dbReference>
<keyword evidence="3" id="KW-0378">Hydrolase</keyword>
<keyword evidence="6" id="KW-1185">Reference proteome</keyword>
<evidence type="ECO:0000256" key="4">
    <source>
        <dbReference type="ARBA" id="ARBA00023134"/>
    </source>
</evidence>
<evidence type="ECO:0000313" key="6">
    <source>
        <dbReference type="Proteomes" id="UP000324760"/>
    </source>
</evidence>
<comment type="similarity">
    <text evidence="1">Belongs to the GPN-loop GTPase family.</text>
</comment>
<keyword evidence="4" id="KW-0342">GTP-binding</keyword>
<name>A0A5P1RDV2_9GAMM</name>
<evidence type="ECO:0000313" key="5">
    <source>
        <dbReference type="EMBL" id="QEQ97808.1"/>
    </source>
</evidence>
<evidence type="ECO:0000256" key="3">
    <source>
        <dbReference type="ARBA" id="ARBA00022801"/>
    </source>
</evidence>
<dbReference type="Proteomes" id="UP000324760">
    <property type="component" value="Chromosome"/>
</dbReference>
<reference evidence="5 6" key="1">
    <citation type="journal article" date="2019" name="Biochem. Eng. J.">
        <title>Metabolic engineering of the marine bacteria Neptunomonas concharum for the production of acetoin and meso-2,3-butanediol from acetate.</title>
        <authorList>
            <person name="Li W."/>
            <person name="Pu N."/>
            <person name="Liu C.-X."/>
            <person name="Yuan Q.-P."/>
            <person name="Li Z.-J."/>
        </authorList>
    </citation>
    <scope>NUCLEOTIDE SEQUENCE [LARGE SCALE GENOMIC DNA]</scope>
    <source>
        <strain evidence="5 6">JCM17730</strain>
    </source>
</reference>
<dbReference type="InterPro" id="IPR052705">
    <property type="entry name" value="Gliding_Motility_GTPase"/>
</dbReference>
<dbReference type="OrthoDB" id="4319884at2"/>
<dbReference type="PANTHER" id="PTHR42708">
    <property type="entry name" value="ATP/GTP-BINDING PROTEIN-RELATED"/>
    <property type="match status" value="1"/>
</dbReference>
<keyword evidence="2" id="KW-0547">Nucleotide-binding</keyword>
<dbReference type="PANTHER" id="PTHR42708:SF1">
    <property type="entry name" value="GLIDING MOTILITY PROTEIN MGLA"/>
    <property type="match status" value="1"/>
</dbReference>
<organism evidence="5 6">
    <name type="scientific">Neptunomonas concharum</name>
    <dbReference type="NCBI Taxonomy" id="1031538"/>
    <lineage>
        <taxon>Bacteria</taxon>
        <taxon>Pseudomonadati</taxon>
        <taxon>Pseudomonadota</taxon>
        <taxon>Gammaproteobacteria</taxon>
        <taxon>Oceanospirillales</taxon>
        <taxon>Oceanospirillaceae</taxon>
        <taxon>Neptunomonas</taxon>
    </lineage>
</organism>
<dbReference type="InterPro" id="IPR004130">
    <property type="entry name" value="Gpn"/>
</dbReference>
<evidence type="ECO:0000256" key="2">
    <source>
        <dbReference type="ARBA" id="ARBA00022741"/>
    </source>
</evidence>
<accession>A0A5P1RDV2</accession>
<dbReference type="EMBL" id="CP043869">
    <property type="protein sequence ID" value="QEQ97808.1"/>
    <property type="molecule type" value="Genomic_DNA"/>
</dbReference>
<protein>
    <recommendedName>
        <fullName evidence="7">GTP-binding protein</fullName>
    </recommendedName>
</protein>
<gene>
    <name evidence="5" type="ORF">F0U83_14360</name>
</gene>
<dbReference type="SUPFAM" id="SSF52540">
    <property type="entry name" value="P-loop containing nucleoside triphosphate hydrolases"/>
    <property type="match status" value="1"/>
</dbReference>
<sequence>MTEHKLIFVGPVGSGKTTAISSLSDEESLRTDAKASDITGIRKQTTTVALDYGQISLSDDHKVRLYGTPGQVRFSFMWDLLANDLAADSHSVVLLLDNTRNQPLRDLKFYTQEFAQLIHRSRLMIGVTRSDVRDEPTLSHYHNWVEELNLQAEIFFIDARRKETMLSLLKCALPSEIPESAWEQYRQTTRETIDITESESSPQTQDTTPFQGDHLVIKESIVTDILNVRGVQGAVLANAMGDILTSSLDNPELEEYIGYMAGMVPAFQAASAFDNARSILVKSPSGNNLSIFIEDDQVLGVLSAQRTSVRTLKQQVEDILQWE</sequence>
<dbReference type="CDD" id="cd00882">
    <property type="entry name" value="Ras_like_GTPase"/>
    <property type="match status" value="1"/>
</dbReference>
<dbReference type="Gene3D" id="3.40.50.300">
    <property type="entry name" value="P-loop containing nucleotide triphosphate hydrolases"/>
    <property type="match status" value="1"/>
</dbReference>
<evidence type="ECO:0000256" key="1">
    <source>
        <dbReference type="ARBA" id="ARBA00005290"/>
    </source>
</evidence>
<dbReference type="InterPro" id="IPR027417">
    <property type="entry name" value="P-loop_NTPase"/>
</dbReference>
<dbReference type="AlphaFoldDB" id="A0A5P1RDV2"/>
<dbReference type="KEGG" id="ncu:F0U83_14360"/>
<dbReference type="GO" id="GO:0016787">
    <property type="term" value="F:hydrolase activity"/>
    <property type="evidence" value="ECO:0007669"/>
    <property type="project" value="UniProtKB-KW"/>
</dbReference>
<proteinExistence type="inferred from homology"/>
<evidence type="ECO:0008006" key="7">
    <source>
        <dbReference type="Google" id="ProtNLM"/>
    </source>
</evidence>
<dbReference type="Pfam" id="PF03029">
    <property type="entry name" value="ATP_bind_1"/>
    <property type="match status" value="1"/>
</dbReference>
<dbReference type="RefSeq" id="WP_138987923.1">
    <property type="nucleotide sequence ID" value="NZ_CP043869.1"/>
</dbReference>